<dbReference type="Pfam" id="PF04892">
    <property type="entry name" value="VanZ"/>
    <property type="match status" value="1"/>
</dbReference>
<dbReference type="PANTHER" id="PTHR28008">
    <property type="entry name" value="DOMAIN PROTEIN, PUTATIVE (AFU_ORTHOLOGUE AFUA_3G10980)-RELATED"/>
    <property type="match status" value="1"/>
</dbReference>
<keyword evidence="1" id="KW-0472">Membrane</keyword>
<reference evidence="3 4" key="1">
    <citation type="journal article" date="2011" name="J. Bacteriol.">
        <title>Genome sequence of Methyloversatilis universalis FAM5T, a methylotrophic representative of the order Rhodocyclales.</title>
        <authorList>
            <person name="Kittichotirat W."/>
            <person name="Good N.M."/>
            <person name="Hall R."/>
            <person name="Bringel F."/>
            <person name="Lajus A."/>
            <person name="Medigue C."/>
            <person name="Smalley N.E."/>
            <person name="Beck D."/>
            <person name="Bumgarner R."/>
            <person name="Vuilleumier S."/>
            <person name="Kalyuzhnaya M.G."/>
        </authorList>
    </citation>
    <scope>NUCLEOTIDE SEQUENCE [LARGE SCALE GENOMIC DNA]</scope>
    <source>
        <strain evidence="4">ATCC BAA-1314 / JCM 13912 / FAM5</strain>
    </source>
</reference>
<organism evidence="3 4">
    <name type="scientific">Methyloversatilis universalis (strain ATCC BAA-1314 / DSM 25237 / JCM 13912 / CCUG 52030 / FAM5)</name>
    <dbReference type="NCBI Taxonomy" id="1000565"/>
    <lineage>
        <taxon>Bacteria</taxon>
        <taxon>Pseudomonadati</taxon>
        <taxon>Pseudomonadota</taxon>
        <taxon>Betaproteobacteria</taxon>
        <taxon>Nitrosomonadales</taxon>
        <taxon>Sterolibacteriaceae</taxon>
        <taxon>Methyloversatilis</taxon>
    </lineage>
</organism>
<evidence type="ECO:0000313" key="3">
    <source>
        <dbReference type="EMBL" id="EGK73043.1"/>
    </source>
</evidence>
<feature type="domain" description="VanZ-like" evidence="2">
    <location>
        <begin position="36"/>
        <end position="111"/>
    </location>
</feature>
<dbReference type="STRING" id="1000565.METUNv1_00881"/>
<dbReference type="Proteomes" id="UP000005019">
    <property type="component" value="Unassembled WGS sequence"/>
</dbReference>
<gene>
    <name evidence="3" type="ORF">METUNv1_00881</name>
</gene>
<evidence type="ECO:0000259" key="2">
    <source>
        <dbReference type="Pfam" id="PF04892"/>
    </source>
</evidence>
<dbReference type="EMBL" id="AFHG01000030">
    <property type="protein sequence ID" value="EGK73043.1"/>
    <property type="molecule type" value="Genomic_DNA"/>
</dbReference>
<protein>
    <submittedName>
        <fullName evidence="3">VanZ like protein</fullName>
    </submittedName>
</protein>
<dbReference type="OrthoDB" id="8564037at2"/>
<sequence length="119" mass="12677">MSIAPRLLQWSAAAAALVMTVSLLKLGETSLAVGLIPSPWDKLAHAGTFGAIAFLLWLGCGRRALVACATAAFALACYDEWRQLMLPGREADIQDLIANAIGILAAAWVARQLTPKEFL</sequence>
<proteinExistence type="predicted"/>
<evidence type="ECO:0000313" key="4">
    <source>
        <dbReference type="Proteomes" id="UP000005019"/>
    </source>
</evidence>
<comment type="caution">
    <text evidence="3">The sequence shown here is derived from an EMBL/GenBank/DDBJ whole genome shotgun (WGS) entry which is preliminary data.</text>
</comment>
<evidence type="ECO:0000256" key="1">
    <source>
        <dbReference type="SAM" id="Phobius"/>
    </source>
</evidence>
<dbReference type="NCBIfam" id="NF037970">
    <property type="entry name" value="vanZ_1"/>
    <property type="match status" value="1"/>
</dbReference>
<dbReference type="PANTHER" id="PTHR28008:SF1">
    <property type="entry name" value="DOMAIN PROTEIN, PUTATIVE (AFU_ORTHOLOGUE AFUA_3G10980)-RELATED"/>
    <property type="match status" value="1"/>
</dbReference>
<dbReference type="RefSeq" id="WP_008059210.1">
    <property type="nucleotide sequence ID" value="NZ_AFHG01000030.1"/>
</dbReference>
<keyword evidence="4" id="KW-1185">Reference proteome</keyword>
<dbReference type="InterPro" id="IPR006976">
    <property type="entry name" value="VanZ-like"/>
</dbReference>
<feature type="transmembrane region" description="Helical" evidence="1">
    <location>
        <begin position="50"/>
        <end position="75"/>
    </location>
</feature>
<accession>F5R9H3</accession>
<keyword evidence="1" id="KW-0812">Transmembrane</keyword>
<dbReference type="eggNOG" id="COG5652">
    <property type="taxonomic scope" value="Bacteria"/>
</dbReference>
<dbReference type="AlphaFoldDB" id="F5R9H3"/>
<name>F5R9H3_METUF</name>
<keyword evidence="1" id="KW-1133">Transmembrane helix</keyword>